<dbReference type="AlphaFoldDB" id="A0A9N7YZ08"/>
<comment type="caution">
    <text evidence="1">The sequence shown here is derived from an EMBL/GenBank/DDBJ whole genome shotgun (WGS) entry which is preliminary data.</text>
</comment>
<reference evidence="1" key="1">
    <citation type="submission" date="2020-03" db="EMBL/GenBank/DDBJ databases">
        <authorList>
            <person name="Weist P."/>
        </authorList>
    </citation>
    <scope>NUCLEOTIDE SEQUENCE</scope>
</reference>
<keyword evidence="2" id="KW-1185">Reference proteome</keyword>
<sequence length="127" mass="14045">MAVKQAGIEALGRLCQSDYLTASWLADLNSVGISQLFCLFFSRRQRHCSDPSSSFELQQATVFSSEALISSLYITCTKHQPADTLDHITSPLKVFHLVRHKLPCVTGPVAQIKTNSQKQSFSKSADK</sequence>
<name>A0A9N7YZ08_PLEPL</name>
<proteinExistence type="predicted"/>
<dbReference type="Proteomes" id="UP001153269">
    <property type="component" value="Unassembled WGS sequence"/>
</dbReference>
<protein>
    <submittedName>
        <fullName evidence="1">Uncharacterized protein</fullName>
    </submittedName>
</protein>
<gene>
    <name evidence="1" type="ORF">PLEPLA_LOCUS32869</name>
</gene>
<organism evidence="1 2">
    <name type="scientific">Pleuronectes platessa</name>
    <name type="common">European plaice</name>
    <dbReference type="NCBI Taxonomy" id="8262"/>
    <lineage>
        <taxon>Eukaryota</taxon>
        <taxon>Metazoa</taxon>
        <taxon>Chordata</taxon>
        <taxon>Craniata</taxon>
        <taxon>Vertebrata</taxon>
        <taxon>Euteleostomi</taxon>
        <taxon>Actinopterygii</taxon>
        <taxon>Neopterygii</taxon>
        <taxon>Teleostei</taxon>
        <taxon>Neoteleostei</taxon>
        <taxon>Acanthomorphata</taxon>
        <taxon>Carangaria</taxon>
        <taxon>Pleuronectiformes</taxon>
        <taxon>Pleuronectoidei</taxon>
        <taxon>Pleuronectidae</taxon>
        <taxon>Pleuronectes</taxon>
    </lineage>
</organism>
<evidence type="ECO:0000313" key="1">
    <source>
        <dbReference type="EMBL" id="CAB1445138.1"/>
    </source>
</evidence>
<evidence type="ECO:0000313" key="2">
    <source>
        <dbReference type="Proteomes" id="UP001153269"/>
    </source>
</evidence>
<accession>A0A9N7YZ08</accession>
<dbReference type="EMBL" id="CADEAL010003557">
    <property type="protein sequence ID" value="CAB1445138.1"/>
    <property type="molecule type" value="Genomic_DNA"/>
</dbReference>